<gene>
    <name evidence="1" type="ORF">IM697_21055</name>
</gene>
<evidence type="ECO:0000313" key="2">
    <source>
        <dbReference type="Proteomes" id="UP000594205"/>
    </source>
</evidence>
<evidence type="ECO:0000313" key="1">
    <source>
        <dbReference type="EMBL" id="QOV40668.1"/>
    </source>
</evidence>
<organism evidence="1 2">
    <name type="scientific">Streptomyces ferrugineus</name>
    <dbReference type="NCBI Taxonomy" id="1413221"/>
    <lineage>
        <taxon>Bacteria</taxon>
        <taxon>Bacillati</taxon>
        <taxon>Actinomycetota</taxon>
        <taxon>Actinomycetes</taxon>
        <taxon>Kitasatosporales</taxon>
        <taxon>Streptomycetaceae</taxon>
        <taxon>Streptomyces</taxon>
    </lineage>
</organism>
<sequence>MPHPLDHEFVRSAARAADRSAAPLAADPDVEPAGVPHRGLARRVKTLVAAYRSPDSALHGSGQAVAAAMTHLRALRAVQTPSGLFAGGDNVQSPPDSAFTVNDVCDAYVLAVGAGPELAEVTAGLAEIAGAATASLLTGGVHTPNHRWELSAALARLHRSFPDDRLLDRVEEWLAEGVDIDTDGLYSERSAVYASIVTNPSLLLLAEVLGRTDLLDAVERNLATTLDLIRPDGTVETVHSRRQDQKLSFSLWPYLPHYRLLAIRTGRGDFARAARLAAAAGIDDPDLLAQTLLTPDLCRALPAPDAEKLPRDRYLPTARLAAHVSATAHTVVYGGSDVPEHRRIRSGLACNPTFLRMFAGAAVLDAVRLSRVFFDLGPFRAADMEQLADNRYRLTQTLTTAYYQPLPKDLRRDDGAYRLVDEGRFSAAMAFPDRPQDEVSHTTRVEVDLREDGADLRIDISGPTVPWALELTFRPGGEPQGAVPLGDGSWCLTTEPLTYRVGDDEIRIEAAVETGGPLAGPDRSDVLRYDPGQDHTVVGGTDATTGNRVYLGGHGPQTLTLTLRATSQA</sequence>
<keyword evidence="2" id="KW-1185">Reference proteome</keyword>
<dbReference type="Proteomes" id="UP000594205">
    <property type="component" value="Chromosome"/>
</dbReference>
<accession>A0A7M2SYS8</accession>
<reference evidence="1 2" key="1">
    <citation type="submission" date="2020-10" db="EMBL/GenBank/DDBJ databases">
        <title>Streptomyces ferrugineus complate genome analysis.</title>
        <authorList>
            <person name="Anwar N."/>
        </authorList>
    </citation>
    <scope>NUCLEOTIDE SEQUENCE [LARGE SCALE GENOMIC DNA]</scope>
    <source>
        <strain evidence="1 2">CCTCC AA2014009</strain>
    </source>
</reference>
<name>A0A7M2SYS8_9ACTN</name>
<proteinExistence type="predicted"/>
<protein>
    <submittedName>
        <fullName evidence="1">Uncharacterized protein</fullName>
    </submittedName>
</protein>
<dbReference type="RefSeq" id="WP_194049253.1">
    <property type="nucleotide sequence ID" value="NZ_CP063373.1"/>
</dbReference>
<dbReference type="KEGG" id="sfeu:IM697_21055"/>
<dbReference type="AlphaFoldDB" id="A0A7M2SYS8"/>
<dbReference type="EMBL" id="CP063373">
    <property type="protein sequence ID" value="QOV40668.1"/>
    <property type="molecule type" value="Genomic_DNA"/>
</dbReference>